<dbReference type="Proteomes" id="UP001233172">
    <property type="component" value="Unassembled WGS sequence"/>
</dbReference>
<name>A0AAD8FHN0_BIOPF</name>
<dbReference type="EMBL" id="JASAOG010000018">
    <property type="protein sequence ID" value="KAK0064248.1"/>
    <property type="molecule type" value="Genomic_DNA"/>
</dbReference>
<reference evidence="1" key="1">
    <citation type="journal article" date="2023" name="PLoS Negl. Trop. Dis.">
        <title>A genome sequence for Biomphalaria pfeifferi, the major vector snail for the human-infecting parasite Schistosoma mansoni.</title>
        <authorList>
            <person name="Bu L."/>
            <person name="Lu L."/>
            <person name="Laidemitt M.R."/>
            <person name="Zhang S.M."/>
            <person name="Mutuku M."/>
            <person name="Mkoji G."/>
            <person name="Steinauer M."/>
            <person name="Loker E.S."/>
        </authorList>
    </citation>
    <scope>NUCLEOTIDE SEQUENCE</scope>
    <source>
        <strain evidence="1">KasaAsao</strain>
    </source>
</reference>
<protein>
    <submittedName>
        <fullName evidence="1">Uncharacterized protein</fullName>
    </submittedName>
</protein>
<accession>A0AAD8FHN0</accession>
<organism evidence="1 2">
    <name type="scientific">Biomphalaria pfeifferi</name>
    <name type="common">Bloodfluke planorb</name>
    <name type="synonym">Freshwater snail</name>
    <dbReference type="NCBI Taxonomy" id="112525"/>
    <lineage>
        <taxon>Eukaryota</taxon>
        <taxon>Metazoa</taxon>
        <taxon>Spiralia</taxon>
        <taxon>Lophotrochozoa</taxon>
        <taxon>Mollusca</taxon>
        <taxon>Gastropoda</taxon>
        <taxon>Heterobranchia</taxon>
        <taxon>Euthyneura</taxon>
        <taxon>Panpulmonata</taxon>
        <taxon>Hygrophila</taxon>
        <taxon>Lymnaeoidea</taxon>
        <taxon>Planorbidae</taxon>
        <taxon>Biomphalaria</taxon>
    </lineage>
</organism>
<keyword evidence="2" id="KW-1185">Reference proteome</keyword>
<gene>
    <name evidence="1" type="ORF">Bpfe_006433</name>
</gene>
<proteinExistence type="predicted"/>
<evidence type="ECO:0000313" key="1">
    <source>
        <dbReference type="EMBL" id="KAK0064248.1"/>
    </source>
</evidence>
<sequence length="67" mass="7834">KIDFWDKMLAPSWKKNPTMIEVTLTRFSPKLKNKDVMKSKFLNSKLEFLNPDIIMIGVASSSYIDPW</sequence>
<evidence type="ECO:0000313" key="2">
    <source>
        <dbReference type="Proteomes" id="UP001233172"/>
    </source>
</evidence>
<dbReference type="AlphaFoldDB" id="A0AAD8FHN0"/>
<feature type="non-terminal residue" evidence="1">
    <location>
        <position position="1"/>
    </location>
</feature>
<comment type="caution">
    <text evidence="1">The sequence shown here is derived from an EMBL/GenBank/DDBJ whole genome shotgun (WGS) entry which is preliminary data.</text>
</comment>
<reference evidence="1" key="2">
    <citation type="submission" date="2023-04" db="EMBL/GenBank/DDBJ databases">
        <authorList>
            <person name="Bu L."/>
            <person name="Lu L."/>
            <person name="Laidemitt M.R."/>
            <person name="Zhang S.M."/>
            <person name="Mutuku M."/>
            <person name="Mkoji G."/>
            <person name="Steinauer M."/>
            <person name="Loker E.S."/>
        </authorList>
    </citation>
    <scope>NUCLEOTIDE SEQUENCE</scope>
    <source>
        <strain evidence="1">KasaAsao</strain>
        <tissue evidence="1">Whole Snail</tissue>
    </source>
</reference>